<feature type="transmembrane region" description="Helical" evidence="8">
    <location>
        <begin position="1015"/>
        <end position="1037"/>
    </location>
</feature>
<feature type="transmembrane region" description="Helical" evidence="8">
    <location>
        <begin position="775"/>
        <end position="797"/>
    </location>
</feature>
<dbReference type="Gramene" id="OBART05G17700.1">
    <property type="protein sequence ID" value="OBART05G17700.1"/>
    <property type="gene ID" value="OBART05G17700"/>
</dbReference>
<evidence type="ECO:0000256" key="3">
    <source>
        <dbReference type="ARBA" id="ARBA00022729"/>
    </source>
</evidence>
<evidence type="ECO:0000256" key="4">
    <source>
        <dbReference type="ARBA" id="ARBA00022989"/>
    </source>
</evidence>
<organism evidence="9">
    <name type="scientific">Oryza barthii</name>
    <dbReference type="NCBI Taxonomy" id="65489"/>
    <lineage>
        <taxon>Eukaryota</taxon>
        <taxon>Viridiplantae</taxon>
        <taxon>Streptophyta</taxon>
        <taxon>Embryophyta</taxon>
        <taxon>Tracheophyta</taxon>
        <taxon>Spermatophyta</taxon>
        <taxon>Magnoliopsida</taxon>
        <taxon>Liliopsida</taxon>
        <taxon>Poales</taxon>
        <taxon>Poaceae</taxon>
        <taxon>BOP clade</taxon>
        <taxon>Oryzoideae</taxon>
        <taxon>Oryzeae</taxon>
        <taxon>Oryzinae</taxon>
        <taxon>Oryza</taxon>
    </lineage>
</organism>
<feature type="transmembrane region" description="Helical" evidence="8">
    <location>
        <begin position="836"/>
        <end position="856"/>
    </location>
</feature>
<evidence type="ECO:0000313" key="10">
    <source>
        <dbReference type="Proteomes" id="UP000026960"/>
    </source>
</evidence>
<evidence type="ECO:0000256" key="8">
    <source>
        <dbReference type="SAM" id="Phobius"/>
    </source>
</evidence>
<evidence type="ECO:0000256" key="1">
    <source>
        <dbReference type="ARBA" id="ARBA00004127"/>
    </source>
</evidence>
<feature type="compositionally biased region" description="Low complexity" evidence="7">
    <location>
        <begin position="209"/>
        <end position="218"/>
    </location>
</feature>
<dbReference type="EnsemblPlants" id="OBART05G17700.1">
    <property type="protein sequence ID" value="OBART05G17700.1"/>
    <property type="gene ID" value="OBART05G17700"/>
</dbReference>
<keyword evidence="2 8" id="KW-0812">Transmembrane</keyword>
<feature type="transmembrane region" description="Helical" evidence="8">
    <location>
        <begin position="981"/>
        <end position="1003"/>
    </location>
</feature>
<feature type="region of interest" description="Disordered" evidence="7">
    <location>
        <begin position="629"/>
        <end position="653"/>
    </location>
</feature>
<keyword evidence="5 8" id="KW-0472">Membrane</keyword>
<feature type="transmembrane region" description="Helical" evidence="8">
    <location>
        <begin position="139"/>
        <end position="161"/>
    </location>
</feature>
<reference evidence="9" key="2">
    <citation type="submission" date="2015-03" db="UniProtKB">
        <authorList>
            <consortium name="EnsemblPlants"/>
        </authorList>
    </citation>
    <scope>IDENTIFICATION</scope>
</reference>
<feature type="compositionally biased region" description="Polar residues" evidence="7">
    <location>
        <begin position="634"/>
        <end position="644"/>
    </location>
</feature>
<feature type="transmembrane region" description="Helical" evidence="8">
    <location>
        <begin position="907"/>
        <end position="927"/>
    </location>
</feature>
<feature type="transmembrane region" description="Helical" evidence="8">
    <location>
        <begin position="482"/>
        <end position="507"/>
    </location>
</feature>
<feature type="transmembrane region" description="Helical" evidence="8">
    <location>
        <begin position="236"/>
        <end position="256"/>
    </location>
</feature>
<dbReference type="Pfam" id="PF06749">
    <property type="entry name" value="DUF1218"/>
    <property type="match status" value="5"/>
</dbReference>
<dbReference type="PANTHER" id="PTHR31769">
    <property type="entry name" value="OS07G0462200 PROTEIN-RELATED"/>
    <property type="match status" value="1"/>
</dbReference>
<evidence type="ECO:0000256" key="7">
    <source>
        <dbReference type="SAM" id="MobiDB-lite"/>
    </source>
</evidence>
<protein>
    <submittedName>
        <fullName evidence="9">Uncharacterized protein</fullName>
    </submittedName>
</protein>
<feature type="transmembrane region" description="Helical" evidence="8">
    <location>
        <begin position="687"/>
        <end position="706"/>
    </location>
</feature>
<dbReference type="HOGENOM" id="CLU_012215_0_0_1"/>
<feature type="transmembrane region" description="Helical" evidence="8">
    <location>
        <begin position="94"/>
        <end position="119"/>
    </location>
</feature>
<dbReference type="AlphaFoldDB" id="A0A0D3G815"/>
<dbReference type="PaxDb" id="65489-OBART05G17700.1"/>
<evidence type="ECO:0000256" key="5">
    <source>
        <dbReference type="ARBA" id="ARBA00023136"/>
    </source>
</evidence>
<comment type="subcellular location">
    <subcellularLocation>
        <location evidence="1">Endomembrane system</location>
        <topology evidence="1">Multi-pass membrane protein</topology>
    </subcellularLocation>
</comment>
<feature type="transmembrane region" description="Helical" evidence="8">
    <location>
        <begin position="712"/>
        <end position="731"/>
    </location>
</feature>
<sequence length="1125" mass="114683">MDKTVIVVSAVVGSLGLLSAILGFAAESTKITISDVRVSGDECLYPQNPSLRLGLCAAVLLLLAQVTVSAIGGCGCCCGNGKPRGIPSSKTNRVVGIVFAVASWIAAVIAVVLFVEGAAWNANVARDTAPVCYFLKDGVFAAAAVLALAATALGVASYVMLRRQLPDDDDDAPAGAVASWRQPLLHSGIAMGHPQFPPHPQWHSQKAETAAGSGAGTSAGREEPIVVAIKMDKTTIIVSSVVGSLGVLSAILGFAAEAAKFTDCASSLGLAIAATIFLMMAQVTVAAVGGCCGCCKSRAVPSETKRIVGVFAGAGVLVLVATGLGITSFIMLRMHPQAGEAAAGRAAPRDYDDDEPTPIGTPIDIHGFRPPMPPNPQVPEPLPNYPPPPYSPAPAPAPAPAEGNGNQLAPDQQLAPHPQGHAQRCELDLYDLYYSSNSSSAAVGLGVCGAILLVITQVTVAAIGGCCGCCKSRAIPSETKRIVGVVCAVFSWITAVIAFVLFLDGAIVESNCVLVRGGFFASAGVLTLITTALGMTSYFMLRAQPDEPAAPAARRPPGPAGGDEPTPIVGVPTAVPAGFPPPVSSPNPLLVPVPAAQAPPNQQFAHPATSQAPPHARFADAAVPAPAPAAAQGYGSQASNQQHFPANPRGRSEVRISRDRSIDMGQNTVAAGAGTTVVAIKMDKTTIIVSVVVGSLGLLSAILGFAAEGSKLTVTVTAVGGCCGCCKSRAIPSETKRIVGVVCAVISWIAAVIAFVMFLDAGIVASECFIVREGFFAGAGVLALIATALGLTSYIVLRPQPDAAAGRGEPTPIGIPMDAVPGYPPRPPHPPPQQTTVIVSAVAASLGALSAILGFAADAAKHSDCASALGMAVAASIFLMMAKVTVAAGGGCRESRAVVPSATKRTVAVACAAISWIATVIAFVMFLDTGGISVVHGSSSRSAAAELGICAAIFLMITHVAMAAAGCCCRSFCIPSETARVVCAITSWIVPVIVFVLLLHAAVEESDCDKIHKGVYAGAGVLVLVSTVLGITSYLMLRTRPEPTPPIVVPMVIAFQPVYPNPLLVPVPVQAPPPNQAFAYPATLPPQGGWYGQAPNQQFAAPAPAQGYGWQAPNQQHFPCAGVVP</sequence>
<feature type="transmembrane region" description="Helical" evidence="8">
    <location>
        <begin position="738"/>
        <end position="763"/>
    </location>
</feature>
<dbReference type="eggNOG" id="ENOG502QT9I">
    <property type="taxonomic scope" value="Eukaryota"/>
</dbReference>
<feature type="transmembrane region" description="Helical" evidence="8">
    <location>
        <begin position="441"/>
        <end position="470"/>
    </location>
</feature>
<feature type="compositionally biased region" description="Pro residues" evidence="7">
    <location>
        <begin position="578"/>
        <end position="591"/>
    </location>
</feature>
<feature type="region of interest" description="Disordered" evidence="7">
    <location>
        <begin position="197"/>
        <end position="218"/>
    </location>
</feature>
<feature type="transmembrane region" description="Helical" evidence="8">
    <location>
        <begin position="268"/>
        <end position="295"/>
    </location>
</feature>
<accession>A0A0D3G815</accession>
<feature type="region of interest" description="Disordered" evidence="7">
    <location>
        <begin position="343"/>
        <end position="418"/>
    </location>
</feature>
<evidence type="ECO:0000256" key="6">
    <source>
        <dbReference type="ARBA" id="ARBA00029467"/>
    </source>
</evidence>
<dbReference type="InterPro" id="IPR009606">
    <property type="entry name" value="DEAL/Modifying_wall_lignin1/2"/>
</dbReference>
<reference evidence="9" key="1">
    <citation type="journal article" date="2009" name="Rice">
        <title>De Novo Next Generation Sequencing of Plant Genomes.</title>
        <authorList>
            <person name="Rounsley S."/>
            <person name="Marri P.R."/>
            <person name="Yu Y."/>
            <person name="He R."/>
            <person name="Sisneros N."/>
            <person name="Goicoechea J.L."/>
            <person name="Lee S.J."/>
            <person name="Angelova A."/>
            <person name="Kudrna D."/>
            <person name="Luo M."/>
            <person name="Affourtit J."/>
            <person name="Desany B."/>
            <person name="Knight J."/>
            <person name="Niazi F."/>
            <person name="Egholm M."/>
            <person name="Wing R.A."/>
        </authorList>
    </citation>
    <scope>NUCLEOTIDE SEQUENCE [LARGE SCALE GENOMIC DNA]</scope>
    <source>
        <strain evidence="9">cv. IRGC 105608</strain>
    </source>
</reference>
<dbReference type="InterPro" id="IPR052222">
    <property type="entry name" value="DESIGUAL"/>
</dbReference>
<keyword evidence="10" id="KW-1185">Reference proteome</keyword>
<feature type="region of interest" description="Disordered" evidence="7">
    <location>
        <begin position="548"/>
        <end position="616"/>
    </location>
</feature>
<feature type="compositionally biased region" description="Low complexity" evidence="7">
    <location>
        <begin position="592"/>
        <end position="616"/>
    </location>
</feature>
<evidence type="ECO:0000313" key="9">
    <source>
        <dbReference type="EnsemblPlants" id="OBART05G17700.1"/>
    </source>
</evidence>
<dbReference type="Proteomes" id="UP000026960">
    <property type="component" value="Chromosome 5"/>
</dbReference>
<feature type="transmembrane region" description="Helical" evidence="8">
    <location>
        <begin position="50"/>
        <end position="73"/>
    </location>
</feature>
<dbReference type="GO" id="GO:0012505">
    <property type="term" value="C:endomembrane system"/>
    <property type="evidence" value="ECO:0007669"/>
    <property type="project" value="UniProtKB-SubCell"/>
</dbReference>
<evidence type="ECO:0000256" key="2">
    <source>
        <dbReference type="ARBA" id="ARBA00022692"/>
    </source>
</evidence>
<proteinExistence type="inferred from homology"/>
<feature type="transmembrane region" description="Helical" evidence="8">
    <location>
        <begin position="519"/>
        <end position="541"/>
    </location>
</feature>
<feature type="compositionally biased region" description="Pro residues" evidence="7">
    <location>
        <begin position="370"/>
        <end position="399"/>
    </location>
</feature>
<comment type="similarity">
    <text evidence="6">Belongs to the DESIGUAL family.</text>
</comment>
<keyword evidence="3" id="KW-0732">Signal</keyword>
<feature type="transmembrane region" description="Helical" evidence="8">
    <location>
        <begin position="868"/>
        <end position="886"/>
    </location>
</feature>
<feature type="transmembrane region" description="Helical" evidence="8">
    <location>
        <begin position="307"/>
        <end position="332"/>
    </location>
</feature>
<name>A0A0D3G815_9ORYZ</name>
<feature type="transmembrane region" description="Helical" evidence="8">
    <location>
        <begin position="947"/>
        <end position="969"/>
    </location>
</feature>
<keyword evidence="4 8" id="KW-1133">Transmembrane helix</keyword>